<name>W0AKB2_9SPHN</name>
<keyword evidence="6 7" id="KW-0472">Membrane</keyword>
<dbReference type="GO" id="GO:0022857">
    <property type="term" value="F:transmembrane transporter activity"/>
    <property type="evidence" value="ECO:0007669"/>
    <property type="project" value="InterPro"/>
</dbReference>
<evidence type="ECO:0000313" key="10">
    <source>
        <dbReference type="Proteomes" id="UP000018851"/>
    </source>
</evidence>
<feature type="transmembrane region" description="Helical" evidence="7">
    <location>
        <begin position="382"/>
        <end position="402"/>
    </location>
</feature>
<gene>
    <name evidence="9" type="ORF">NX02_25690</name>
</gene>
<dbReference type="PANTHER" id="PTHR23513">
    <property type="entry name" value="INTEGRAL MEMBRANE EFFLUX PROTEIN-RELATED"/>
    <property type="match status" value="1"/>
</dbReference>
<evidence type="ECO:0000256" key="7">
    <source>
        <dbReference type="SAM" id="Phobius"/>
    </source>
</evidence>
<dbReference type="CDD" id="cd06173">
    <property type="entry name" value="MFS_MefA_like"/>
    <property type="match status" value="1"/>
</dbReference>
<keyword evidence="10" id="KW-1185">Reference proteome</keyword>
<keyword evidence="3" id="KW-1003">Cell membrane</keyword>
<keyword evidence="5 7" id="KW-1133">Transmembrane helix</keyword>
<feature type="transmembrane region" description="Helical" evidence="7">
    <location>
        <begin position="266"/>
        <end position="284"/>
    </location>
</feature>
<dbReference type="AlphaFoldDB" id="W0AKB2"/>
<dbReference type="PROSITE" id="PS50850">
    <property type="entry name" value="MFS"/>
    <property type="match status" value="1"/>
</dbReference>
<proteinExistence type="predicted"/>
<keyword evidence="2" id="KW-0813">Transport</keyword>
<evidence type="ECO:0000256" key="4">
    <source>
        <dbReference type="ARBA" id="ARBA00022692"/>
    </source>
</evidence>
<feature type="domain" description="Major facilitator superfamily (MFS) profile" evidence="8">
    <location>
        <begin position="21"/>
        <end position="408"/>
    </location>
</feature>
<dbReference type="eggNOG" id="COG0477">
    <property type="taxonomic scope" value="Bacteria"/>
</dbReference>
<keyword evidence="4 7" id="KW-0812">Transmembrane</keyword>
<evidence type="ECO:0000313" key="9">
    <source>
        <dbReference type="EMBL" id="AHE56743.1"/>
    </source>
</evidence>
<evidence type="ECO:0000256" key="1">
    <source>
        <dbReference type="ARBA" id="ARBA00004651"/>
    </source>
</evidence>
<dbReference type="InterPro" id="IPR020846">
    <property type="entry name" value="MFS_dom"/>
</dbReference>
<feature type="transmembrane region" description="Helical" evidence="7">
    <location>
        <begin position="181"/>
        <end position="199"/>
    </location>
</feature>
<dbReference type="Gene3D" id="1.20.1250.20">
    <property type="entry name" value="MFS general substrate transporter like domains"/>
    <property type="match status" value="1"/>
</dbReference>
<dbReference type="InterPro" id="IPR036259">
    <property type="entry name" value="MFS_trans_sf"/>
</dbReference>
<organism evidence="9 10">
    <name type="scientific">Sphingomonas sanxanigenens DSM 19645 = NX02</name>
    <dbReference type="NCBI Taxonomy" id="1123269"/>
    <lineage>
        <taxon>Bacteria</taxon>
        <taxon>Pseudomonadati</taxon>
        <taxon>Pseudomonadota</taxon>
        <taxon>Alphaproteobacteria</taxon>
        <taxon>Sphingomonadales</taxon>
        <taxon>Sphingomonadaceae</taxon>
        <taxon>Sphingomonas</taxon>
    </lineage>
</organism>
<evidence type="ECO:0000256" key="6">
    <source>
        <dbReference type="ARBA" id="ARBA00023136"/>
    </source>
</evidence>
<feature type="transmembrane region" description="Helical" evidence="7">
    <location>
        <begin position="296"/>
        <end position="314"/>
    </location>
</feature>
<dbReference type="RefSeq" id="WP_025294846.1">
    <property type="nucleotide sequence ID" value="NZ_CP006644.1"/>
</dbReference>
<dbReference type="PATRIC" id="fig|1123269.5.peg.5039"/>
<accession>W0AKB2</accession>
<dbReference type="InterPro" id="IPR010290">
    <property type="entry name" value="TM_effector"/>
</dbReference>
<dbReference type="KEGG" id="ssan:NX02_25690"/>
<dbReference type="PANTHER" id="PTHR23513:SF11">
    <property type="entry name" value="STAPHYLOFERRIN A TRANSPORTER"/>
    <property type="match status" value="1"/>
</dbReference>
<feature type="transmembrane region" description="Helical" evidence="7">
    <location>
        <begin position="87"/>
        <end position="110"/>
    </location>
</feature>
<evidence type="ECO:0000256" key="5">
    <source>
        <dbReference type="ARBA" id="ARBA00022989"/>
    </source>
</evidence>
<dbReference type="Pfam" id="PF05977">
    <property type="entry name" value="MFS_3"/>
    <property type="match status" value="1"/>
</dbReference>
<feature type="transmembrane region" description="Helical" evidence="7">
    <location>
        <begin position="55"/>
        <end position="75"/>
    </location>
</feature>
<evidence type="ECO:0000259" key="8">
    <source>
        <dbReference type="PROSITE" id="PS50850"/>
    </source>
</evidence>
<reference evidence="9 10" key="1">
    <citation type="submission" date="2013-07" db="EMBL/GenBank/DDBJ databases">
        <title>Completed genome of Sphingomonas sanxanigenens NX02.</title>
        <authorList>
            <person name="Ma T."/>
            <person name="Huang H."/>
            <person name="Wu M."/>
            <person name="Li X."/>
            <person name="Li G."/>
        </authorList>
    </citation>
    <scope>NUCLEOTIDE SEQUENCE [LARGE SCALE GENOMIC DNA]</scope>
    <source>
        <strain evidence="9 10">NX02</strain>
    </source>
</reference>
<dbReference type="OrthoDB" id="9809918at2"/>
<sequence length="532" mass="55150">MNAPAPAPGAATEPSPLANPVFRALWIATVVSNIGTWMHDVGAGWLMTSLSREPLMVALVQAATTLPMFLLALPGGALADIVDRRRLLIGAQLFGLAAAALLAVMTIGGLTTPTVLLGFTAAIAVGAALSAPAFQAIVPELVQASGLQQAVALNSLGVNIARAIGPALGGVIIAFAGSGAVFALNAVSVLGVITVLARWRRPASTSKLPAEHFIGAMRAGMRYALRAPDLQVVLIRSVGFFLFASGLWALLPIIARRDLGLGPAGYGGLLTFMGLGAIAGALLLPRLRGRLNANRMTIAASLLLALAMAALALSHSFVPAAAALAVAGFAWIAMMASLNGGAQASSPGWVKARALAIYLLVFQGSMTAGSTLWGALAGHIGIAGTLLAAAAGLALATLLLAWRVPFGASAKIDLTPSGHWPAPVVAREVEQDSGPVLVTIEYRVDRATMADFVATMQAMQRVRRRDGAISWGLYEDAAAPGIVVESFTVESWLEHLRQHDRVTAADRELQQAARAFHIGDAPPHVRHFVSPR</sequence>
<evidence type="ECO:0000256" key="2">
    <source>
        <dbReference type="ARBA" id="ARBA00022448"/>
    </source>
</evidence>
<dbReference type="Proteomes" id="UP000018851">
    <property type="component" value="Chromosome"/>
</dbReference>
<comment type="subcellular location">
    <subcellularLocation>
        <location evidence="1">Cell membrane</location>
        <topology evidence="1">Multi-pass membrane protein</topology>
    </subcellularLocation>
</comment>
<feature type="transmembrane region" description="Helical" evidence="7">
    <location>
        <begin position="116"/>
        <end position="138"/>
    </location>
</feature>
<protein>
    <recommendedName>
        <fullName evidence="8">Major facilitator superfamily (MFS) profile domain-containing protein</fullName>
    </recommendedName>
</protein>
<feature type="transmembrane region" description="Helical" evidence="7">
    <location>
        <begin position="233"/>
        <end position="254"/>
    </location>
</feature>
<dbReference type="STRING" id="1123269.NX02_25690"/>
<feature type="transmembrane region" description="Helical" evidence="7">
    <location>
        <begin position="320"/>
        <end position="342"/>
    </location>
</feature>
<dbReference type="EMBL" id="CP006644">
    <property type="protein sequence ID" value="AHE56743.1"/>
    <property type="molecule type" value="Genomic_DNA"/>
</dbReference>
<dbReference type="SUPFAM" id="SSF103473">
    <property type="entry name" value="MFS general substrate transporter"/>
    <property type="match status" value="1"/>
</dbReference>
<dbReference type="HOGENOM" id="CLU_034180_11_1_5"/>
<dbReference type="GO" id="GO:0005886">
    <property type="term" value="C:plasma membrane"/>
    <property type="evidence" value="ECO:0007669"/>
    <property type="project" value="UniProtKB-SubCell"/>
</dbReference>
<evidence type="ECO:0000256" key="3">
    <source>
        <dbReference type="ARBA" id="ARBA00022475"/>
    </source>
</evidence>
<feature type="transmembrane region" description="Helical" evidence="7">
    <location>
        <begin position="354"/>
        <end position="376"/>
    </location>
</feature>